<evidence type="ECO:0000313" key="3">
    <source>
        <dbReference type="Proteomes" id="UP000588158"/>
    </source>
</evidence>
<sequence>MRDERQEIREREQVLSDYGTWRLAVDPDAPVVDEVRTLETLLRLKAERLDSPEVGLWTEDLARELVTEVVPRTVVQLREQVMDMVPALRHFFHYLHESGRWDEDGMPAESAPSMLHELEFAALEAADDPTRRSYSTNILGHGLALGVDLEDEDALADYMHWVNSLPDGERIALSDTGRLPAPSTPFDPASARAQREVEAAEDQDPAWPWFLPPLEDDGAPLGELTGPQDVRPYAQCALVERAGIVLDFVGDGRRATATGALGRDDTAALCSLLDLEPGARSLWDRPELAGVWVTLLDGGWLELIGSTVRAATGPVPAVSREADPEDFVEFGHAVITAALLGREARDPEDGGFRGMPDTAAALLVACGQGGLEFPPRRDGPGTSIAVPHDPLTGDPDGAAMGRMFRVLHDLEDLQHCGLLEEANGVYRGSSAVTLALVGLLRRDG</sequence>
<feature type="region of interest" description="Disordered" evidence="1">
    <location>
        <begin position="374"/>
        <end position="393"/>
    </location>
</feature>
<gene>
    <name evidence="2" type="ORF">HNR70_001069</name>
</gene>
<evidence type="ECO:0000313" key="2">
    <source>
        <dbReference type="EMBL" id="MBB5831256.1"/>
    </source>
</evidence>
<comment type="caution">
    <text evidence="2">The sequence shown here is derived from an EMBL/GenBank/DDBJ whole genome shotgun (WGS) entry which is preliminary data.</text>
</comment>
<dbReference type="AlphaFoldDB" id="A0A841A8U8"/>
<dbReference type="Proteomes" id="UP000588158">
    <property type="component" value="Unassembled WGS sequence"/>
</dbReference>
<accession>A0A841A8U8</accession>
<reference evidence="2 3" key="1">
    <citation type="submission" date="2020-08" db="EMBL/GenBank/DDBJ databases">
        <title>Sequencing the genomes of 1000 actinobacteria strains.</title>
        <authorList>
            <person name="Klenk H.-P."/>
        </authorList>
    </citation>
    <scope>NUCLEOTIDE SEQUENCE [LARGE SCALE GENOMIC DNA]</scope>
    <source>
        <strain evidence="2 3">DSM 28796</strain>
    </source>
</reference>
<proteinExistence type="predicted"/>
<protein>
    <submittedName>
        <fullName evidence="2">Uncharacterized protein</fullName>
    </submittedName>
</protein>
<keyword evidence="3" id="KW-1185">Reference proteome</keyword>
<dbReference type="EMBL" id="JACHLZ010000001">
    <property type="protein sequence ID" value="MBB5831256.1"/>
    <property type="molecule type" value="Genomic_DNA"/>
</dbReference>
<organism evidence="2 3">
    <name type="scientific">Brachybacterium aquaticum</name>
    <dbReference type="NCBI Taxonomy" id="1432564"/>
    <lineage>
        <taxon>Bacteria</taxon>
        <taxon>Bacillati</taxon>
        <taxon>Actinomycetota</taxon>
        <taxon>Actinomycetes</taxon>
        <taxon>Micrococcales</taxon>
        <taxon>Dermabacteraceae</taxon>
        <taxon>Brachybacterium</taxon>
    </lineage>
</organism>
<name>A0A841A8U8_9MICO</name>
<dbReference type="RefSeq" id="WP_312857574.1">
    <property type="nucleotide sequence ID" value="NZ_JACHLZ010000001.1"/>
</dbReference>
<evidence type="ECO:0000256" key="1">
    <source>
        <dbReference type="SAM" id="MobiDB-lite"/>
    </source>
</evidence>